<feature type="transmembrane region" description="Helical" evidence="1">
    <location>
        <begin position="52"/>
        <end position="74"/>
    </location>
</feature>
<evidence type="ECO:0000259" key="2">
    <source>
        <dbReference type="Pfam" id="PF00487"/>
    </source>
</evidence>
<keyword evidence="1" id="KW-0812">Transmembrane</keyword>
<dbReference type="CDD" id="cd03507">
    <property type="entry name" value="Delta12-FADS-like"/>
    <property type="match status" value="1"/>
</dbReference>
<keyword evidence="1" id="KW-1133">Transmembrane helix</keyword>
<organism evidence="3 4">
    <name type="scientific">Aureobasidium mustum</name>
    <dbReference type="NCBI Taxonomy" id="2773714"/>
    <lineage>
        <taxon>Eukaryota</taxon>
        <taxon>Fungi</taxon>
        <taxon>Dikarya</taxon>
        <taxon>Ascomycota</taxon>
        <taxon>Pezizomycotina</taxon>
        <taxon>Dothideomycetes</taxon>
        <taxon>Dothideomycetidae</taxon>
        <taxon>Dothideales</taxon>
        <taxon>Saccotheciaceae</taxon>
        <taxon>Aureobasidium</taxon>
    </lineage>
</organism>
<feature type="transmembrane region" description="Helical" evidence="1">
    <location>
        <begin position="240"/>
        <end position="260"/>
    </location>
</feature>
<dbReference type="GO" id="GO:0006629">
    <property type="term" value="P:lipid metabolic process"/>
    <property type="evidence" value="ECO:0007669"/>
    <property type="project" value="InterPro"/>
</dbReference>
<dbReference type="EMBL" id="CAIJEO010000007">
    <property type="protein sequence ID" value="CAD0097305.1"/>
    <property type="molecule type" value="Genomic_DNA"/>
</dbReference>
<dbReference type="Proteomes" id="UP000714618">
    <property type="component" value="Unassembled WGS sequence"/>
</dbReference>
<feature type="domain" description="Fatty acid desaturase" evidence="2">
    <location>
        <begin position="54"/>
        <end position="337"/>
    </location>
</feature>
<reference evidence="3" key="1">
    <citation type="submission" date="2020-06" db="EMBL/GenBank/DDBJ databases">
        <authorList>
            <person name="Onetto C."/>
        </authorList>
    </citation>
    <scope>NUCLEOTIDE SEQUENCE</scope>
</reference>
<proteinExistence type="predicted"/>
<dbReference type="Pfam" id="PF00487">
    <property type="entry name" value="FA_desaturase"/>
    <property type="match status" value="1"/>
</dbReference>
<protein>
    <recommendedName>
        <fullName evidence="2">Fatty acid desaturase domain-containing protein</fullName>
    </recommendedName>
</protein>
<keyword evidence="1" id="KW-0472">Membrane</keyword>
<evidence type="ECO:0000313" key="4">
    <source>
        <dbReference type="Proteomes" id="UP000714618"/>
    </source>
</evidence>
<dbReference type="InterPro" id="IPR005804">
    <property type="entry name" value="FA_desaturase_dom"/>
</dbReference>
<dbReference type="GO" id="GO:0016491">
    <property type="term" value="F:oxidoreductase activity"/>
    <property type="evidence" value="ECO:0007669"/>
    <property type="project" value="InterPro"/>
</dbReference>
<name>A0A9N8PJZ9_9PEZI</name>
<feature type="transmembrane region" description="Helical" evidence="1">
    <location>
        <begin position="212"/>
        <end position="234"/>
    </location>
</feature>
<feature type="transmembrane region" description="Helical" evidence="1">
    <location>
        <begin position="86"/>
        <end position="106"/>
    </location>
</feature>
<sequence>MRDIRKAIPKHCFQRSTIRGLSYVLRDLLYLGVTTYTIHTYTPFLAGPTIRLVVYTFGTALSGMIMTGIWILAHECGHGAFSDSKFINNLVGFLLHSFLLVPYHSWRICHSQHHKATGNLQRDNVFVPRTRKDWIKHSHGSDSDPYSITFARLAEDAPLRTLYHCILHQLLGWPAYMLMNMSGQQIKRGFPYGSHFWFGVQSVLFKEHELSLVFWSDLGVVGMLGMLAFVYSLYGWWPVAVLYFIPYLWLNHWVVMITYLQHTDARLPHYANSQWTFARGAAATIDRDFGFIDTHLFHNIVSTHVCHHLASVVPFYHAQEATAAIKRVMGRHYQADTQTPLLKAFWNTQRDCQFVEETTGAVGS</sequence>
<dbReference type="PANTHER" id="PTHR32100">
    <property type="entry name" value="OMEGA-6 FATTY ACID DESATURASE, CHLOROPLASTIC"/>
    <property type="match status" value="1"/>
</dbReference>
<comment type="caution">
    <text evidence="3">The sequence shown here is derived from an EMBL/GenBank/DDBJ whole genome shotgun (WGS) entry which is preliminary data.</text>
</comment>
<dbReference type="OrthoDB" id="1461976at2759"/>
<evidence type="ECO:0000313" key="3">
    <source>
        <dbReference type="EMBL" id="CAD0097305.1"/>
    </source>
</evidence>
<evidence type="ECO:0000256" key="1">
    <source>
        <dbReference type="SAM" id="Phobius"/>
    </source>
</evidence>
<dbReference type="AlphaFoldDB" id="A0A9N8PJZ9"/>
<dbReference type="InterPro" id="IPR012171">
    <property type="entry name" value="Fatty_acid_desaturase"/>
</dbReference>
<gene>
    <name evidence="3" type="ORF">AWRI4233_LOCUS6162</name>
</gene>
<feature type="non-terminal residue" evidence="3">
    <location>
        <position position="1"/>
    </location>
</feature>
<keyword evidence="4" id="KW-1185">Reference proteome</keyword>
<feature type="transmembrane region" description="Helical" evidence="1">
    <location>
        <begin position="28"/>
        <end position="46"/>
    </location>
</feature>
<accession>A0A9N8PJZ9</accession>